<dbReference type="AlphaFoldDB" id="A0A4Y1QM37"/>
<evidence type="ECO:0000313" key="2">
    <source>
        <dbReference type="EMBL" id="BBG92847.1"/>
    </source>
</evidence>
<reference evidence="2" key="1">
    <citation type="journal article" date="2019" name="Science">
        <title>Mutation of a bHLH transcription factor allowed almond domestication.</title>
        <authorList>
            <person name="Sanchez-Perez R."/>
            <person name="Pavan S."/>
            <person name="Mazzeo R."/>
            <person name="Moldovan C."/>
            <person name="Aiese Cigliano R."/>
            <person name="Del Cueto J."/>
            <person name="Ricciardi F."/>
            <person name="Lotti C."/>
            <person name="Ricciardi L."/>
            <person name="Dicenta F."/>
            <person name="Lopez-Marques R.L."/>
            <person name="Lindberg Moller B."/>
        </authorList>
    </citation>
    <scope>NUCLEOTIDE SEQUENCE</scope>
</reference>
<name>A0A4Y1QM37_PRUDU</name>
<protein>
    <submittedName>
        <fullName evidence="2">Uncharacterized protein</fullName>
    </submittedName>
</protein>
<gene>
    <name evidence="2" type="ORF">Prudu_000700</name>
</gene>
<proteinExistence type="predicted"/>
<dbReference type="EMBL" id="AP019297">
    <property type="protein sequence ID" value="BBG92847.1"/>
    <property type="molecule type" value="Genomic_DNA"/>
</dbReference>
<sequence>MSDSDHITWCSCCICHLKNIGSLLLARARAESSPLAIRNSDSCGFIYVRVPNPENPQQNQNHHQLRLRRRDNRMLTEIRPNSDPDSDELTQTEFNPTPHSLATSLPCSEILIRVCWRISASKSIFKLGADMLGEPTDNSKMPFSVNVLLPIAEIL</sequence>
<organism evidence="2">
    <name type="scientific">Prunus dulcis</name>
    <name type="common">Almond</name>
    <name type="synonym">Amygdalus dulcis</name>
    <dbReference type="NCBI Taxonomy" id="3755"/>
    <lineage>
        <taxon>Eukaryota</taxon>
        <taxon>Viridiplantae</taxon>
        <taxon>Streptophyta</taxon>
        <taxon>Embryophyta</taxon>
        <taxon>Tracheophyta</taxon>
        <taxon>Spermatophyta</taxon>
        <taxon>Magnoliopsida</taxon>
        <taxon>eudicotyledons</taxon>
        <taxon>Gunneridae</taxon>
        <taxon>Pentapetalae</taxon>
        <taxon>rosids</taxon>
        <taxon>fabids</taxon>
        <taxon>Rosales</taxon>
        <taxon>Rosaceae</taxon>
        <taxon>Amygdaloideae</taxon>
        <taxon>Amygdaleae</taxon>
        <taxon>Prunus</taxon>
    </lineage>
</organism>
<feature type="region of interest" description="Disordered" evidence="1">
    <location>
        <begin position="77"/>
        <end position="97"/>
    </location>
</feature>
<evidence type="ECO:0000256" key="1">
    <source>
        <dbReference type="SAM" id="MobiDB-lite"/>
    </source>
</evidence>
<accession>A0A4Y1QM37</accession>